<comment type="caution">
    <text evidence="3">The sequence shown here is derived from an EMBL/GenBank/DDBJ whole genome shotgun (WGS) entry which is preliminary data.</text>
</comment>
<reference evidence="4" key="1">
    <citation type="submission" date="2017-01" db="EMBL/GenBank/DDBJ databases">
        <title>Comparative genomics of anhydrobiosis in the tardigrade Hypsibius dujardini.</title>
        <authorList>
            <person name="Yoshida Y."/>
            <person name="Koutsovoulos G."/>
            <person name="Laetsch D."/>
            <person name="Stevens L."/>
            <person name="Kumar S."/>
            <person name="Horikawa D."/>
            <person name="Ishino K."/>
            <person name="Komine S."/>
            <person name="Tomita M."/>
            <person name="Blaxter M."/>
            <person name="Arakawa K."/>
        </authorList>
    </citation>
    <scope>NUCLEOTIDE SEQUENCE [LARGE SCALE GENOMIC DNA]</scope>
    <source>
        <strain evidence="4">Z151</strain>
    </source>
</reference>
<keyword evidence="1 2" id="KW-0732">Signal</keyword>
<feature type="chain" id="PRO_5010700555" description="Protein quiver" evidence="2">
    <location>
        <begin position="24"/>
        <end position="242"/>
    </location>
</feature>
<evidence type="ECO:0000256" key="2">
    <source>
        <dbReference type="SAM" id="SignalP"/>
    </source>
</evidence>
<protein>
    <recommendedName>
        <fullName evidence="5">Protein quiver</fullName>
    </recommendedName>
</protein>
<dbReference type="PANTHER" id="PTHR33562">
    <property type="entry name" value="ATILLA, ISOFORM B-RELATED-RELATED"/>
    <property type="match status" value="1"/>
</dbReference>
<organism evidence="3 4">
    <name type="scientific">Hypsibius exemplaris</name>
    <name type="common">Freshwater tardigrade</name>
    <dbReference type="NCBI Taxonomy" id="2072580"/>
    <lineage>
        <taxon>Eukaryota</taxon>
        <taxon>Metazoa</taxon>
        <taxon>Ecdysozoa</taxon>
        <taxon>Tardigrada</taxon>
        <taxon>Eutardigrada</taxon>
        <taxon>Parachela</taxon>
        <taxon>Hypsibioidea</taxon>
        <taxon>Hypsibiidae</taxon>
        <taxon>Hypsibius</taxon>
    </lineage>
</organism>
<dbReference type="InterPro" id="IPR050975">
    <property type="entry name" value="Sleep_regulator"/>
</dbReference>
<evidence type="ECO:0008006" key="5">
    <source>
        <dbReference type="Google" id="ProtNLM"/>
    </source>
</evidence>
<name>A0A1W0WMG2_HYPEX</name>
<proteinExistence type="predicted"/>
<evidence type="ECO:0000256" key="1">
    <source>
        <dbReference type="ARBA" id="ARBA00022729"/>
    </source>
</evidence>
<keyword evidence="4" id="KW-1185">Reference proteome</keyword>
<sequence>MAICGLIFMLSAVGMSLIGAGEAFKCHDCSNVSLADGTICLDPLYKEHIFSGCEPDQTCASVRHQFNNGSRSTIERHCFRSPFHYTPFVNGCVKYSFRDYTKEICYCNTDLCNQNEVWSVATNSPSSITCFYCDKTDDGCSDPFHVGPQTVNITCSSGFCFKHVNKKGSTIRSCSMEPSSFETPRSGCIDHHISRGLYVPATANCGCQTDFCNASVRTVKTDFVLVALSALFMLVFERTMSQ</sequence>
<gene>
    <name evidence="3" type="ORF">BV898_09492</name>
</gene>
<accession>A0A1W0WMG2</accession>
<dbReference type="AlphaFoldDB" id="A0A1W0WMG2"/>
<dbReference type="Proteomes" id="UP000192578">
    <property type="component" value="Unassembled WGS sequence"/>
</dbReference>
<dbReference type="EMBL" id="MTYJ01000075">
    <property type="protein sequence ID" value="OQV16347.1"/>
    <property type="molecule type" value="Genomic_DNA"/>
</dbReference>
<evidence type="ECO:0000313" key="4">
    <source>
        <dbReference type="Proteomes" id="UP000192578"/>
    </source>
</evidence>
<evidence type="ECO:0000313" key="3">
    <source>
        <dbReference type="EMBL" id="OQV16347.1"/>
    </source>
</evidence>
<feature type="signal peptide" evidence="2">
    <location>
        <begin position="1"/>
        <end position="23"/>
    </location>
</feature>
<dbReference type="OrthoDB" id="10659714at2759"/>